<dbReference type="Pfam" id="PF19300">
    <property type="entry name" value="BPD_transp_1_N"/>
    <property type="match status" value="1"/>
</dbReference>
<comment type="caution">
    <text evidence="9">The sequence shown here is derived from an EMBL/GenBank/DDBJ whole genome shotgun (WGS) entry which is preliminary data.</text>
</comment>
<dbReference type="InterPro" id="IPR035906">
    <property type="entry name" value="MetI-like_sf"/>
</dbReference>
<keyword evidence="6 7" id="KW-0472">Membrane</keyword>
<evidence type="ECO:0000256" key="4">
    <source>
        <dbReference type="ARBA" id="ARBA00022692"/>
    </source>
</evidence>
<dbReference type="InterPro" id="IPR045621">
    <property type="entry name" value="BPD_transp_1_N"/>
</dbReference>
<accession>A0A9W6FUY2</accession>
<dbReference type="PANTHER" id="PTHR43376">
    <property type="entry name" value="OLIGOPEPTIDE TRANSPORT SYSTEM PERMEASE PROTEIN"/>
    <property type="match status" value="1"/>
</dbReference>
<keyword evidence="4 7" id="KW-0812">Transmembrane</keyword>
<organism evidence="9 10">
    <name type="scientific">Desulforhabdus amnigena</name>
    <dbReference type="NCBI Taxonomy" id="40218"/>
    <lineage>
        <taxon>Bacteria</taxon>
        <taxon>Pseudomonadati</taxon>
        <taxon>Thermodesulfobacteriota</taxon>
        <taxon>Syntrophobacteria</taxon>
        <taxon>Syntrophobacterales</taxon>
        <taxon>Syntrophobacteraceae</taxon>
        <taxon>Desulforhabdus</taxon>
    </lineage>
</organism>
<evidence type="ECO:0000256" key="7">
    <source>
        <dbReference type="RuleBase" id="RU363032"/>
    </source>
</evidence>
<dbReference type="Proteomes" id="UP001144372">
    <property type="component" value="Unassembled WGS sequence"/>
</dbReference>
<dbReference type="EMBL" id="BSDR01000001">
    <property type="protein sequence ID" value="GLI35380.1"/>
    <property type="molecule type" value="Genomic_DNA"/>
</dbReference>
<proteinExistence type="inferred from homology"/>
<feature type="transmembrane region" description="Helical" evidence="7">
    <location>
        <begin position="291"/>
        <end position="315"/>
    </location>
</feature>
<feature type="transmembrane region" description="Helical" evidence="7">
    <location>
        <begin position="245"/>
        <end position="271"/>
    </location>
</feature>
<feature type="transmembrane region" description="Helical" evidence="7">
    <location>
        <begin position="103"/>
        <end position="124"/>
    </location>
</feature>
<evidence type="ECO:0000256" key="2">
    <source>
        <dbReference type="ARBA" id="ARBA00022448"/>
    </source>
</evidence>
<evidence type="ECO:0000256" key="3">
    <source>
        <dbReference type="ARBA" id="ARBA00022475"/>
    </source>
</evidence>
<dbReference type="GO" id="GO:0005886">
    <property type="term" value="C:plasma membrane"/>
    <property type="evidence" value="ECO:0007669"/>
    <property type="project" value="UniProtKB-SubCell"/>
</dbReference>
<feature type="transmembrane region" description="Helical" evidence="7">
    <location>
        <begin position="136"/>
        <end position="167"/>
    </location>
</feature>
<gene>
    <name evidence="9" type="ORF">DAMNIGENAA_28130</name>
</gene>
<keyword evidence="10" id="KW-1185">Reference proteome</keyword>
<comment type="similarity">
    <text evidence="7">Belongs to the binding-protein-dependent transport system permease family.</text>
</comment>
<keyword evidence="3" id="KW-1003">Cell membrane</keyword>
<comment type="subcellular location">
    <subcellularLocation>
        <location evidence="1 7">Cell membrane</location>
        <topology evidence="1 7">Multi-pass membrane protein</topology>
    </subcellularLocation>
</comment>
<dbReference type="InterPro" id="IPR000515">
    <property type="entry name" value="MetI-like"/>
</dbReference>
<feature type="transmembrane region" description="Helical" evidence="7">
    <location>
        <begin position="12"/>
        <end position="30"/>
    </location>
</feature>
<dbReference type="SUPFAM" id="SSF161098">
    <property type="entry name" value="MetI-like"/>
    <property type="match status" value="1"/>
</dbReference>
<evidence type="ECO:0000256" key="1">
    <source>
        <dbReference type="ARBA" id="ARBA00004651"/>
    </source>
</evidence>
<evidence type="ECO:0000313" key="9">
    <source>
        <dbReference type="EMBL" id="GLI35380.1"/>
    </source>
</evidence>
<evidence type="ECO:0000259" key="8">
    <source>
        <dbReference type="PROSITE" id="PS50928"/>
    </source>
</evidence>
<evidence type="ECO:0000256" key="5">
    <source>
        <dbReference type="ARBA" id="ARBA00022989"/>
    </source>
</evidence>
<feature type="transmembrane region" description="Helical" evidence="7">
    <location>
        <begin position="187"/>
        <end position="210"/>
    </location>
</feature>
<evidence type="ECO:0000256" key="6">
    <source>
        <dbReference type="ARBA" id="ARBA00023136"/>
    </source>
</evidence>
<name>A0A9W6FUY2_9BACT</name>
<dbReference type="GO" id="GO:0055085">
    <property type="term" value="P:transmembrane transport"/>
    <property type="evidence" value="ECO:0007669"/>
    <property type="project" value="InterPro"/>
</dbReference>
<dbReference type="RefSeq" id="WP_281795113.1">
    <property type="nucleotide sequence ID" value="NZ_BSDR01000001.1"/>
</dbReference>
<dbReference type="CDD" id="cd06261">
    <property type="entry name" value="TM_PBP2"/>
    <property type="match status" value="1"/>
</dbReference>
<dbReference type="Gene3D" id="1.10.3720.10">
    <property type="entry name" value="MetI-like"/>
    <property type="match status" value="1"/>
</dbReference>
<dbReference type="PANTHER" id="PTHR43376:SF1">
    <property type="entry name" value="OLIGOPEPTIDE TRANSPORT SYSTEM PERMEASE PROTEIN"/>
    <property type="match status" value="1"/>
</dbReference>
<feature type="domain" description="ABC transmembrane type-1" evidence="8">
    <location>
        <begin position="101"/>
        <end position="310"/>
    </location>
</feature>
<keyword evidence="5 7" id="KW-1133">Transmembrane helix</keyword>
<reference evidence="9" key="1">
    <citation type="submission" date="2022-12" db="EMBL/GenBank/DDBJ databases">
        <title>Reference genome sequencing for broad-spectrum identification of bacterial and archaeal isolates by mass spectrometry.</title>
        <authorList>
            <person name="Sekiguchi Y."/>
            <person name="Tourlousse D.M."/>
        </authorList>
    </citation>
    <scope>NUCLEOTIDE SEQUENCE</scope>
    <source>
        <strain evidence="9">ASRB1</strain>
    </source>
</reference>
<dbReference type="Pfam" id="PF00528">
    <property type="entry name" value="BPD_transp_1"/>
    <property type="match status" value="1"/>
</dbReference>
<dbReference type="PROSITE" id="PS50928">
    <property type="entry name" value="ABC_TM1"/>
    <property type="match status" value="1"/>
</dbReference>
<protein>
    <submittedName>
        <fullName evidence="9">Peptide ABC transporter permease</fullName>
    </submittedName>
</protein>
<keyword evidence="2 7" id="KW-0813">Transport</keyword>
<evidence type="ECO:0000313" key="10">
    <source>
        <dbReference type="Proteomes" id="UP001144372"/>
    </source>
</evidence>
<sequence>MISYLGRRAATYFLVFVTALSVNFFLPRAIPGNPIEELSSGVGNLPVQLDPQTLKALRRHYGLDLPISVQFYNYIKGLACGDLGWSISYRAPVGGILVERFPWTLLLTLSALLLSFSAALFLGTHSGWKKRREWRVLVPAVCLESMPPFVLGSLLLILLSVKIPIFPLSGAYSPFSEFTGFGKVLDLAYHAALPVLVLAASSFFSAYLVVRSSVLLVTDEPYVLMAEIKGLPERRVRYHYVLRNALLPVVTFFGLRLAYSAGGAILVEVLFAYPGIGRLSYEAVLSHDYPLLQGAFLAFTLWVLLINFCTDCLYVNLDPRVKEV</sequence>
<dbReference type="AlphaFoldDB" id="A0A9W6FUY2"/>